<dbReference type="InterPro" id="IPR021858">
    <property type="entry name" value="Fun_TF"/>
</dbReference>
<dbReference type="GO" id="GO:0000976">
    <property type="term" value="F:transcription cis-regulatory region binding"/>
    <property type="evidence" value="ECO:0007669"/>
    <property type="project" value="TreeGrafter"/>
</dbReference>
<evidence type="ECO:0000256" key="3">
    <source>
        <dbReference type="SAM" id="MobiDB-lite"/>
    </source>
</evidence>
<dbReference type="Proteomes" id="UP000700596">
    <property type="component" value="Unassembled WGS sequence"/>
</dbReference>
<dbReference type="Gene3D" id="4.10.240.10">
    <property type="entry name" value="Zn(2)-C6 fungal-type DNA-binding domain"/>
    <property type="match status" value="1"/>
</dbReference>
<dbReference type="Pfam" id="PF11951">
    <property type="entry name" value="Fungal_trans_2"/>
    <property type="match status" value="1"/>
</dbReference>
<feature type="domain" description="Zn(2)-C6 fungal-type" evidence="4">
    <location>
        <begin position="10"/>
        <end position="38"/>
    </location>
</feature>
<dbReference type="InterPro" id="IPR036864">
    <property type="entry name" value="Zn2-C6_fun-type_DNA-bd_sf"/>
</dbReference>
<proteinExistence type="predicted"/>
<dbReference type="GO" id="GO:0045944">
    <property type="term" value="P:positive regulation of transcription by RNA polymerase II"/>
    <property type="evidence" value="ECO:0007669"/>
    <property type="project" value="TreeGrafter"/>
</dbReference>
<dbReference type="OrthoDB" id="3509362at2759"/>
<feature type="region of interest" description="Disordered" evidence="3">
    <location>
        <begin position="50"/>
        <end position="81"/>
    </location>
</feature>
<dbReference type="Pfam" id="PF00172">
    <property type="entry name" value="Zn_clus"/>
    <property type="match status" value="1"/>
</dbReference>
<dbReference type="AlphaFoldDB" id="A0A9P9EEH7"/>
<evidence type="ECO:0000313" key="6">
    <source>
        <dbReference type="Proteomes" id="UP000700596"/>
    </source>
</evidence>
<comment type="caution">
    <text evidence="5">The sequence shown here is derived from an EMBL/GenBank/DDBJ whole genome shotgun (WGS) entry which is preliminary data.</text>
</comment>
<gene>
    <name evidence="5" type="ORF">B0J11DRAFT_166165</name>
</gene>
<dbReference type="SUPFAM" id="SSF57701">
    <property type="entry name" value="Zn2/Cys6 DNA-binding domain"/>
    <property type="match status" value="1"/>
</dbReference>
<evidence type="ECO:0000256" key="1">
    <source>
        <dbReference type="ARBA" id="ARBA00004123"/>
    </source>
</evidence>
<name>A0A9P9EEH7_9PLEO</name>
<evidence type="ECO:0000259" key="4">
    <source>
        <dbReference type="PROSITE" id="PS50048"/>
    </source>
</evidence>
<dbReference type="GO" id="GO:0005634">
    <property type="term" value="C:nucleus"/>
    <property type="evidence" value="ECO:0007669"/>
    <property type="project" value="UniProtKB-SubCell"/>
</dbReference>
<dbReference type="GO" id="GO:0008270">
    <property type="term" value="F:zinc ion binding"/>
    <property type="evidence" value="ECO:0007669"/>
    <property type="project" value="InterPro"/>
</dbReference>
<dbReference type="SMART" id="SM00066">
    <property type="entry name" value="GAL4"/>
    <property type="match status" value="1"/>
</dbReference>
<dbReference type="GO" id="GO:0000981">
    <property type="term" value="F:DNA-binding transcription factor activity, RNA polymerase II-specific"/>
    <property type="evidence" value="ECO:0007669"/>
    <property type="project" value="InterPro"/>
</dbReference>
<protein>
    <submittedName>
        <fullName evidence="5">Fungal-specific transcription factor domain-containing protein</fullName>
    </submittedName>
</protein>
<evidence type="ECO:0000313" key="5">
    <source>
        <dbReference type="EMBL" id="KAH7135666.1"/>
    </source>
</evidence>
<sequence>MAPHTRSRTGCWTCREAGYKCDEQRPHCGRCIRLNITCKGYGVKLKWRNIPATSPPTKRARNGRGKSVESPVGDSPVSTSSISSAPAILGSMEANPSSEWTKGGVMISISTLDTTPDLSTGDKRLLHYWTERLSSLISVTPKNEQPSPFQQHLTYMVYLPGALRSTILSMAANHLSLVSNDSSLRLHAYRHQRDAIQLLQRLIASPAENNREPALATILMMQISTRLFGDDDAEPHATNHLIGAKAMVSQRGGLAAWNTTPSARFLLSVFAYHDILSSVSRGSSPLIEHGTRFNAIEGATNMHSIAEVLQLVARISELQHMTKSGTDDAGFPDRRHAISRNIEQALLDLNFLSLSNNDAEALDVKLTAEAYRHAAFIYLYRVWLNVGSPNPTTIHHVERCLSCIDQISVNSSLVSSHIWPLFTAGCEAITFEHRIFVRVRFQEMFISRKFPALKRVANDIEEVWSSKDSSGHEAMSIDCISVIKKRGREVDLA</sequence>
<reference evidence="5" key="1">
    <citation type="journal article" date="2021" name="Nat. Commun.">
        <title>Genetic determinants of endophytism in the Arabidopsis root mycobiome.</title>
        <authorList>
            <person name="Mesny F."/>
            <person name="Miyauchi S."/>
            <person name="Thiergart T."/>
            <person name="Pickel B."/>
            <person name="Atanasova L."/>
            <person name="Karlsson M."/>
            <person name="Huettel B."/>
            <person name="Barry K.W."/>
            <person name="Haridas S."/>
            <person name="Chen C."/>
            <person name="Bauer D."/>
            <person name="Andreopoulos W."/>
            <person name="Pangilinan J."/>
            <person name="LaButti K."/>
            <person name="Riley R."/>
            <person name="Lipzen A."/>
            <person name="Clum A."/>
            <person name="Drula E."/>
            <person name="Henrissat B."/>
            <person name="Kohler A."/>
            <person name="Grigoriev I.V."/>
            <person name="Martin F.M."/>
            <person name="Hacquard S."/>
        </authorList>
    </citation>
    <scope>NUCLEOTIDE SEQUENCE</scope>
    <source>
        <strain evidence="5">MPI-CAGE-CH-0243</strain>
    </source>
</reference>
<evidence type="ECO:0000256" key="2">
    <source>
        <dbReference type="ARBA" id="ARBA00023242"/>
    </source>
</evidence>
<dbReference type="InterPro" id="IPR001138">
    <property type="entry name" value="Zn2Cys6_DnaBD"/>
</dbReference>
<keyword evidence="6" id="KW-1185">Reference proteome</keyword>
<comment type="subcellular location">
    <subcellularLocation>
        <location evidence="1">Nucleus</location>
    </subcellularLocation>
</comment>
<organism evidence="5 6">
    <name type="scientific">Dendryphion nanum</name>
    <dbReference type="NCBI Taxonomy" id="256645"/>
    <lineage>
        <taxon>Eukaryota</taxon>
        <taxon>Fungi</taxon>
        <taxon>Dikarya</taxon>
        <taxon>Ascomycota</taxon>
        <taxon>Pezizomycotina</taxon>
        <taxon>Dothideomycetes</taxon>
        <taxon>Pleosporomycetidae</taxon>
        <taxon>Pleosporales</taxon>
        <taxon>Torulaceae</taxon>
        <taxon>Dendryphion</taxon>
    </lineage>
</organism>
<accession>A0A9P9EEH7</accession>
<dbReference type="EMBL" id="JAGMWT010000002">
    <property type="protein sequence ID" value="KAH7135666.1"/>
    <property type="molecule type" value="Genomic_DNA"/>
</dbReference>
<dbReference type="PANTHER" id="PTHR37534:SF15">
    <property type="entry name" value="ZN(II)2CYS6 TRANSCRIPTION FACTOR (EUROFUNG)"/>
    <property type="match status" value="1"/>
</dbReference>
<dbReference type="CDD" id="cd00067">
    <property type="entry name" value="GAL4"/>
    <property type="match status" value="1"/>
</dbReference>
<dbReference type="PANTHER" id="PTHR37534">
    <property type="entry name" value="TRANSCRIPTIONAL ACTIVATOR PROTEIN UGA3"/>
    <property type="match status" value="1"/>
</dbReference>
<keyword evidence="2" id="KW-0539">Nucleus</keyword>
<dbReference type="PROSITE" id="PS50048">
    <property type="entry name" value="ZN2_CY6_FUNGAL_2"/>
    <property type="match status" value="1"/>
</dbReference>